<evidence type="ECO:0000313" key="2">
    <source>
        <dbReference type="Proteomes" id="UP001062846"/>
    </source>
</evidence>
<keyword evidence="2" id="KW-1185">Reference proteome</keyword>
<name>A0ACC0MM78_RHOML</name>
<proteinExistence type="predicted"/>
<organism evidence="1 2">
    <name type="scientific">Rhododendron molle</name>
    <name type="common">Chinese azalea</name>
    <name type="synonym">Azalea mollis</name>
    <dbReference type="NCBI Taxonomy" id="49168"/>
    <lineage>
        <taxon>Eukaryota</taxon>
        <taxon>Viridiplantae</taxon>
        <taxon>Streptophyta</taxon>
        <taxon>Embryophyta</taxon>
        <taxon>Tracheophyta</taxon>
        <taxon>Spermatophyta</taxon>
        <taxon>Magnoliopsida</taxon>
        <taxon>eudicotyledons</taxon>
        <taxon>Gunneridae</taxon>
        <taxon>Pentapetalae</taxon>
        <taxon>asterids</taxon>
        <taxon>Ericales</taxon>
        <taxon>Ericaceae</taxon>
        <taxon>Ericoideae</taxon>
        <taxon>Rhodoreae</taxon>
        <taxon>Rhododendron</taxon>
    </lineage>
</organism>
<dbReference type="EMBL" id="CM046395">
    <property type="protein sequence ID" value="KAI8541861.1"/>
    <property type="molecule type" value="Genomic_DNA"/>
</dbReference>
<protein>
    <submittedName>
        <fullName evidence="1">Uncharacterized protein</fullName>
    </submittedName>
</protein>
<evidence type="ECO:0000313" key="1">
    <source>
        <dbReference type="EMBL" id="KAI8541861.1"/>
    </source>
</evidence>
<gene>
    <name evidence="1" type="ORF">RHMOL_Rhmol08G0094400</name>
</gene>
<sequence>MVKPWHNATLTSNFCFLILAASARTICGSRNSDVNTSVDAIGSEICPLAHDHMKEKVANATSIIRQEPISSKLKVALVINGEFHRGAEAINLNLENSGLVQFGHANYGSREVYKGMLQCVNNSFTELFQKEKGIVSIIAKSSEQVKDMKCHRKPELGTLENEVVRSRIGFHTSKHNPLEFTENEDDKDAHGFSSP</sequence>
<accession>A0ACC0MM78</accession>
<comment type="caution">
    <text evidence="1">The sequence shown here is derived from an EMBL/GenBank/DDBJ whole genome shotgun (WGS) entry which is preliminary data.</text>
</comment>
<reference evidence="1" key="1">
    <citation type="submission" date="2022-02" db="EMBL/GenBank/DDBJ databases">
        <title>Plant Genome Project.</title>
        <authorList>
            <person name="Zhang R.-G."/>
        </authorList>
    </citation>
    <scope>NUCLEOTIDE SEQUENCE</scope>
    <source>
        <strain evidence="1">AT1</strain>
    </source>
</reference>
<dbReference type="Proteomes" id="UP001062846">
    <property type="component" value="Chromosome 8"/>
</dbReference>